<dbReference type="InterPro" id="IPR036397">
    <property type="entry name" value="RNaseH_sf"/>
</dbReference>
<reference evidence="2" key="1">
    <citation type="journal article" date="2018" name="J. Proteomics">
        <title>Exploring the molecular complexity of Triatoma dimidiata sialome.</title>
        <authorList>
            <person name="Santiago P.B."/>
            <person name="de Araujo C.N."/>
            <person name="Charneau S."/>
            <person name="Bastos I.M.D."/>
            <person name="Assumpcao T.C.F."/>
            <person name="Queiroz R.M.L."/>
            <person name="Praca Y.R."/>
            <person name="Cordeiro T.M."/>
            <person name="Garcia C.H.S."/>
            <person name="da Silva I.G."/>
            <person name="Raiol T."/>
            <person name="Motta F.N."/>
            <person name="de Araujo Oliveira J.V."/>
            <person name="de Sousa M.V."/>
            <person name="Ribeiro J.M.C."/>
            <person name="de Santana J.M."/>
        </authorList>
    </citation>
    <scope>NUCLEOTIDE SEQUENCE</scope>
    <source>
        <strain evidence="2">Santander</strain>
        <tissue evidence="2">Salivary glands</tissue>
    </source>
</reference>
<dbReference type="InterPro" id="IPR043502">
    <property type="entry name" value="DNA/RNA_pol_sf"/>
</dbReference>
<dbReference type="SMART" id="SM00343">
    <property type="entry name" value="ZnF_C2HC"/>
    <property type="match status" value="2"/>
</dbReference>
<dbReference type="InterPro" id="IPR001878">
    <property type="entry name" value="Znf_CCHC"/>
</dbReference>
<dbReference type="PROSITE" id="PS50994">
    <property type="entry name" value="INTEGRASE"/>
    <property type="match status" value="1"/>
</dbReference>
<proteinExistence type="predicted"/>
<dbReference type="Pfam" id="PF00665">
    <property type="entry name" value="rve"/>
    <property type="match status" value="1"/>
</dbReference>
<dbReference type="GO" id="GO:0008270">
    <property type="term" value="F:zinc ion binding"/>
    <property type="evidence" value="ECO:0007669"/>
    <property type="project" value="InterPro"/>
</dbReference>
<evidence type="ECO:0000313" key="2">
    <source>
        <dbReference type="EMBL" id="JAP02393.1"/>
    </source>
</evidence>
<dbReference type="CDD" id="cd01644">
    <property type="entry name" value="RT_pepA17"/>
    <property type="match status" value="1"/>
</dbReference>
<keyword evidence="2" id="KW-0548">Nucleotidyltransferase</keyword>
<dbReference type="InterPro" id="IPR012337">
    <property type="entry name" value="RNaseH-like_sf"/>
</dbReference>
<feature type="domain" description="Integrase catalytic" evidence="1">
    <location>
        <begin position="1473"/>
        <end position="1660"/>
    </location>
</feature>
<sequence>MEEQDRLKLLRKQKKVAKCALTKISNFVNITEASDENRNIFKSKLENFEDAFEKFTKCYFEISVIVPEQEDTDEEEYVEVEENYYKIRSKLQEILEDEYKKERTKGIKSERIWNEQTVGIGIRIPKIEIGKFNGKTEDWLTFYNSYKSIIHQNQGLGKLQKFYYLTTCVEGEAASIIEGIELKEENYEFAWETLENRYKNNKNIITCHLGNLFGLKRLEIQTCNWLRDLHNVFIKNMNSLKKMDLNFDNNGCDALLLYLLTTKLDKTTLKEWEIESSGSKDMPTYKALEQFIVQRYTYLESYEKRLESGKLRENKETDINKFKKKSGIVMLSNIANKCLICKGNGHPVYKCNNFLKESVAKRRDIIKNIKSCWQCLGFGHHATDCTGRLCSRCQGKHNYLICELAENKGKLDKRQPNRNSGPKLLGDKGIRTEEGSAYTHTEETTHNQNTMEIPRSIKAAFLTKEKINSFLNFDQKKPLNSSQSAAVFVNDIENKFSKYEGIIPTAVVFLSDNSGKNHEFRFILDTGSELNFLTERCIKSLNLLVYNENVLIKGINNLSTNVNKAVYTEVRSRVSKFKTKIKFNLIEEITNNTFYEFNWELDFRNLPNWLFKNLADKEIKGQKQTIDGILGVGLFFKILKNKTYLNQENGISFRKTSLGWIAIGSENKISNLGSGCLFNKTENISKIKKSSSHFTKREIKVIQEDLCESLFLENLKRDINGRFIVSLPMKENVTLGESLESTKRRFFNLERKLENDVNLKLAYTEFMREYKQLGHMEEVPFNELYLKPNYYLPHHPVLRDSETTKLWVVFDASHKTDNCLSLNDILLVGPSLQNDLFSLLISFRKYKYGLMGDIEKMYRQIRMDERDANFLRLLWRESPADPLIHYRLTTVTYGTNCAPFLAIRCLHVVAEIIKEQDAKLSAVIQNKFYMDDLMFGADNIKELQIWQIKLSSILKRFGFPMRKWCTNAEREKGDWIVNNSDPHFYINLDKNENTKALGLLWNPKKDIFEFEFHPWEKGGAITKRKIISDIQKFWDPIGLWVPIFIKGKMFIQELWVEKYDWDDPLPLEIQMKWIRFREEMQCLNKEWVPRRILEGNGSSKVILHGFADASNKAYGCCIYALSIDDKGNYCSRLICAKARGAPKKIESLPRLEQLGAVILVELMDKTATALQLMGKECHYWTDSEIVLTWIRGKPQQWKTFVANRVQIIQNVSSTNQWHHVSSQENPADIASRGVRPSGFMRNKLWWAGPVERMISPSPWKEHEKVLLSHGESLEERKIKYSLIVQREWNLIENYSSWRKLWRITALIFRFVNNCRKPKIQRELNHLNLSELLDAKLFLVKVAQYSEFFEEIKRLKQNKPLMRSSKLLALSVFLDEQGLLRVGGRLNKAVISKQRKHPILLPYKHKLTELIIRDFHIKHFHAGPQALLTIVRGESWPVKGKSAAKSVVHDCVLCRRANPVSVSPFMAPLPEERVNPAPPFQSTGIDFCGPFWIKVGLRKSIPQKAYIAVFICFTSKAIHLELVSDLSSQAFLAALHRFFARRGMCRYIFSDNGTNFVGVQKELKGLISNKDIKQKCLENGIEWKFIPPGSPHFGGLWESAVKLLKNNLRKVMHNSTMTFEEMYTILARVEACLNSRPLTPLSDDPNDPTPLTPSHFLIGGPLLTPYEPDLTDEKILTIRWQRIKQISQEFWKRWNSEYLSSLQQRYKWRFQHANLPIDTLVSIREEGLKPLQWKIGRVVRLHPGKDGIARIATVKLPNGEVLRPVVKLCPILKNS</sequence>
<dbReference type="InterPro" id="IPR001584">
    <property type="entry name" value="Integrase_cat-core"/>
</dbReference>
<dbReference type="Pfam" id="PF03564">
    <property type="entry name" value="DUF1759"/>
    <property type="match status" value="1"/>
</dbReference>
<dbReference type="PANTHER" id="PTHR47331:SF4">
    <property type="entry name" value="PEPTIDASE S1 DOMAIN-CONTAINING PROTEIN"/>
    <property type="match status" value="1"/>
</dbReference>
<dbReference type="EMBL" id="GECL01003731">
    <property type="protein sequence ID" value="JAP02393.1"/>
    <property type="molecule type" value="Transcribed_RNA"/>
</dbReference>
<dbReference type="InterPro" id="IPR040676">
    <property type="entry name" value="DUF5641"/>
</dbReference>
<dbReference type="PANTHER" id="PTHR47331">
    <property type="entry name" value="PHD-TYPE DOMAIN-CONTAINING PROTEIN"/>
    <property type="match status" value="1"/>
</dbReference>
<dbReference type="Gene3D" id="3.30.420.10">
    <property type="entry name" value="Ribonuclease H-like superfamily/Ribonuclease H"/>
    <property type="match status" value="1"/>
</dbReference>
<keyword evidence="2" id="KW-0808">Transferase</keyword>
<dbReference type="GO" id="GO:0003964">
    <property type="term" value="F:RNA-directed DNA polymerase activity"/>
    <property type="evidence" value="ECO:0007669"/>
    <property type="project" value="UniProtKB-KW"/>
</dbReference>
<dbReference type="GO" id="GO:0003676">
    <property type="term" value="F:nucleic acid binding"/>
    <property type="evidence" value="ECO:0007669"/>
    <property type="project" value="InterPro"/>
</dbReference>
<dbReference type="SUPFAM" id="SSF56672">
    <property type="entry name" value="DNA/RNA polymerases"/>
    <property type="match status" value="1"/>
</dbReference>
<dbReference type="InterPro" id="IPR008042">
    <property type="entry name" value="Retrotrans_Pao"/>
</dbReference>
<keyword evidence="2" id="KW-0695">RNA-directed DNA polymerase</keyword>
<dbReference type="Pfam" id="PF18701">
    <property type="entry name" value="DUF5641"/>
    <property type="match status" value="1"/>
</dbReference>
<dbReference type="InterPro" id="IPR005312">
    <property type="entry name" value="DUF1759"/>
</dbReference>
<evidence type="ECO:0000259" key="1">
    <source>
        <dbReference type="PROSITE" id="PS50994"/>
    </source>
</evidence>
<dbReference type="GO" id="GO:0015074">
    <property type="term" value="P:DNA integration"/>
    <property type="evidence" value="ECO:0007669"/>
    <property type="project" value="InterPro"/>
</dbReference>
<accession>A0A0V0G2T9</accession>
<protein>
    <submittedName>
        <fullName evidence="2">Putative reverse transcriptase</fullName>
    </submittedName>
</protein>
<organism evidence="2">
    <name type="scientific">Triatoma dimidiata</name>
    <name type="common">Kissing bug</name>
    <name type="synonym">Meccus dimidiatus</name>
    <dbReference type="NCBI Taxonomy" id="72491"/>
    <lineage>
        <taxon>Eukaryota</taxon>
        <taxon>Metazoa</taxon>
        <taxon>Ecdysozoa</taxon>
        <taxon>Arthropoda</taxon>
        <taxon>Hexapoda</taxon>
        <taxon>Insecta</taxon>
        <taxon>Pterygota</taxon>
        <taxon>Neoptera</taxon>
        <taxon>Paraneoptera</taxon>
        <taxon>Hemiptera</taxon>
        <taxon>Heteroptera</taxon>
        <taxon>Panheteroptera</taxon>
        <taxon>Cimicomorpha</taxon>
        <taxon>Reduviidae</taxon>
        <taxon>Triatominae</taxon>
        <taxon>Triatoma</taxon>
    </lineage>
</organism>
<dbReference type="Pfam" id="PF05380">
    <property type="entry name" value="Peptidase_A17"/>
    <property type="match status" value="1"/>
</dbReference>
<dbReference type="SUPFAM" id="SSF53098">
    <property type="entry name" value="Ribonuclease H-like"/>
    <property type="match status" value="1"/>
</dbReference>
<dbReference type="GO" id="GO:0042575">
    <property type="term" value="C:DNA polymerase complex"/>
    <property type="evidence" value="ECO:0007669"/>
    <property type="project" value="UniProtKB-ARBA"/>
</dbReference>
<name>A0A0V0G2T9_TRIDM</name>